<evidence type="ECO:0000256" key="1">
    <source>
        <dbReference type="ARBA" id="ARBA00023015"/>
    </source>
</evidence>
<dbReference type="InterPro" id="IPR000843">
    <property type="entry name" value="HTH_LacI"/>
</dbReference>
<evidence type="ECO:0000256" key="2">
    <source>
        <dbReference type="ARBA" id="ARBA00023125"/>
    </source>
</evidence>
<dbReference type="SUPFAM" id="SSF53822">
    <property type="entry name" value="Periplasmic binding protein-like I"/>
    <property type="match status" value="1"/>
</dbReference>
<reference evidence="6 7" key="1">
    <citation type="submission" date="2018-01" db="EMBL/GenBank/DDBJ databases">
        <title>Draft genome sequence of Jishengella sp. NA12.</title>
        <authorList>
            <person name="Sahin N."/>
            <person name="Ay H."/>
            <person name="Saygin H."/>
        </authorList>
    </citation>
    <scope>NUCLEOTIDE SEQUENCE [LARGE SCALE GENOMIC DNA]</scope>
    <source>
        <strain evidence="6 7">NA12</strain>
    </source>
</reference>
<dbReference type="SMART" id="SM00354">
    <property type="entry name" value="HTH_LACI"/>
    <property type="match status" value="1"/>
</dbReference>
<protein>
    <submittedName>
        <fullName evidence="6">LacI family transcriptional regulator</fullName>
    </submittedName>
</protein>
<dbReference type="CDD" id="cd01574">
    <property type="entry name" value="PBP1_LacI"/>
    <property type="match status" value="1"/>
</dbReference>
<dbReference type="OrthoDB" id="9785139at2"/>
<dbReference type="RefSeq" id="WP_111213788.1">
    <property type="nucleotide sequence ID" value="NZ_POTY01000055.1"/>
</dbReference>
<evidence type="ECO:0000313" key="6">
    <source>
        <dbReference type="EMBL" id="PZG19512.1"/>
    </source>
</evidence>
<organism evidence="6 7">
    <name type="scientific">Micromonospora craterilacus</name>
    <dbReference type="NCBI Taxonomy" id="1655439"/>
    <lineage>
        <taxon>Bacteria</taxon>
        <taxon>Bacillati</taxon>
        <taxon>Actinomycetota</taxon>
        <taxon>Actinomycetes</taxon>
        <taxon>Micromonosporales</taxon>
        <taxon>Micromonosporaceae</taxon>
        <taxon>Micromonospora</taxon>
    </lineage>
</organism>
<comment type="caution">
    <text evidence="6">The sequence shown here is derived from an EMBL/GenBank/DDBJ whole genome shotgun (WGS) entry which is preliminary data.</text>
</comment>
<evidence type="ECO:0000313" key="7">
    <source>
        <dbReference type="Proteomes" id="UP000248924"/>
    </source>
</evidence>
<dbReference type="PROSITE" id="PS50932">
    <property type="entry name" value="HTH_LACI_2"/>
    <property type="match status" value="1"/>
</dbReference>
<name>A0A2W2E603_9ACTN</name>
<dbReference type="InterPro" id="IPR046335">
    <property type="entry name" value="LacI/GalR-like_sensor"/>
</dbReference>
<sequence length="340" mass="36092">MPRFVSRTPAITDVAKLAGVSVPTVSRVLTGSVPVSTERRERVLRAIQELGYRPNGAARALIKGHQSVIAVLAGATTRYGYALTIQGIEEAARLAGYIVMITVIEAEDPDTVTKTIDLALANPVAGVIVLKFDPAGIATVRAMPSGVPVVAVAGSRGSGVPHVVLDDTTAAMTATDYLLQLGHRTVHHIAVPLAGRRSGRSAGWRKALERAGAEIPPLMEAGWDPHRAYEIGLTLADRDDVTAVLCGNDELAIGLLRALHEKGRRVPDEISVVGFDGHPLGALWSPALTTVQQDFVDVGRRAFREVVAMIGNEQPPQNSSGTPHLVIRESSGPPPEAKRR</sequence>
<dbReference type="PANTHER" id="PTHR30146:SF109">
    <property type="entry name" value="HTH-TYPE TRANSCRIPTIONAL REGULATOR GALS"/>
    <property type="match status" value="1"/>
</dbReference>
<dbReference type="Proteomes" id="UP000248924">
    <property type="component" value="Unassembled WGS sequence"/>
</dbReference>
<dbReference type="PROSITE" id="PS00356">
    <property type="entry name" value="HTH_LACI_1"/>
    <property type="match status" value="1"/>
</dbReference>
<keyword evidence="2" id="KW-0238">DNA-binding</keyword>
<feature type="region of interest" description="Disordered" evidence="4">
    <location>
        <begin position="311"/>
        <end position="340"/>
    </location>
</feature>
<accession>A0A2W2E603</accession>
<keyword evidence="7" id="KW-1185">Reference proteome</keyword>
<feature type="domain" description="HTH lacI-type" evidence="5">
    <location>
        <begin position="9"/>
        <end position="63"/>
    </location>
</feature>
<dbReference type="EMBL" id="POTY01000055">
    <property type="protein sequence ID" value="PZG19512.1"/>
    <property type="molecule type" value="Genomic_DNA"/>
</dbReference>
<dbReference type="Gene3D" id="1.10.260.40">
    <property type="entry name" value="lambda repressor-like DNA-binding domains"/>
    <property type="match status" value="1"/>
</dbReference>
<dbReference type="Pfam" id="PF13377">
    <property type="entry name" value="Peripla_BP_3"/>
    <property type="match status" value="1"/>
</dbReference>
<dbReference type="GO" id="GO:0000976">
    <property type="term" value="F:transcription cis-regulatory region binding"/>
    <property type="evidence" value="ECO:0007669"/>
    <property type="project" value="TreeGrafter"/>
</dbReference>
<keyword evidence="3" id="KW-0804">Transcription</keyword>
<evidence type="ECO:0000256" key="4">
    <source>
        <dbReference type="SAM" id="MobiDB-lite"/>
    </source>
</evidence>
<gene>
    <name evidence="6" type="ORF">C1I95_11465</name>
</gene>
<dbReference type="GO" id="GO:0003700">
    <property type="term" value="F:DNA-binding transcription factor activity"/>
    <property type="evidence" value="ECO:0007669"/>
    <property type="project" value="TreeGrafter"/>
</dbReference>
<proteinExistence type="predicted"/>
<dbReference type="PANTHER" id="PTHR30146">
    <property type="entry name" value="LACI-RELATED TRANSCRIPTIONAL REPRESSOR"/>
    <property type="match status" value="1"/>
</dbReference>
<evidence type="ECO:0000256" key="3">
    <source>
        <dbReference type="ARBA" id="ARBA00023163"/>
    </source>
</evidence>
<keyword evidence="1" id="KW-0805">Transcription regulation</keyword>
<dbReference type="CDD" id="cd01392">
    <property type="entry name" value="HTH_LacI"/>
    <property type="match status" value="1"/>
</dbReference>
<dbReference type="Pfam" id="PF00356">
    <property type="entry name" value="LacI"/>
    <property type="match status" value="1"/>
</dbReference>
<dbReference type="InterPro" id="IPR010982">
    <property type="entry name" value="Lambda_DNA-bd_dom_sf"/>
</dbReference>
<dbReference type="AlphaFoldDB" id="A0A2W2E603"/>
<evidence type="ECO:0000259" key="5">
    <source>
        <dbReference type="PROSITE" id="PS50932"/>
    </source>
</evidence>
<dbReference type="SUPFAM" id="SSF47413">
    <property type="entry name" value="lambda repressor-like DNA-binding domains"/>
    <property type="match status" value="1"/>
</dbReference>
<dbReference type="Gene3D" id="3.40.50.2300">
    <property type="match status" value="2"/>
</dbReference>
<dbReference type="InterPro" id="IPR028082">
    <property type="entry name" value="Peripla_BP_I"/>
</dbReference>